<gene>
    <name evidence="2" type="ORF">GCM10017621_32090</name>
</gene>
<protein>
    <recommendedName>
        <fullName evidence="4">DUF2125 domain-containing protein</fullName>
    </recommendedName>
</protein>
<accession>A0A9W6INU5</accession>
<dbReference type="InterPro" id="IPR018666">
    <property type="entry name" value="DUF2125"/>
</dbReference>
<name>A0A9W6INU5_9PROT</name>
<evidence type="ECO:0000256" key="1">
    <source>
        <dbReference type="SAM" id="Phobius"/>
    </source>
</evidence>
<proteinExistence type="predicted"/>
<organism evidence="2 3">
    <name type="scientific">Maricaulis virginensis</name>
    <dbReference type="NCBI Taxonomy" id="144022"/>
    <lineage>
        <taxon>Bacteria</taxon>
        <taxon>Pseudomonadati</taxon>
        <taxon>Pseudomonadota</taxon>
        <taxon>Alphaproteobacteria</taxon>
        <taxon>Maricaulales</taxon>
        <taxon>Maricaulaceae</taxon>
        <taxon>Maricaulis</taxon>
    </lineage>
</organism>
<comment type="caution">
    <text evidence="2">The sequence shown here is derived from an EMBL/GenBank/DDBJ whole genome shotgun (WGS) entry which is preliminary data.</text>
</comment>
<dbReference type="Proteomes" id="UP001143486">
    <property type="component" value="Unassembled WGS sequence"/>
</dbReference>
<keyword evidence="1" id="KW-0812">Transmembrane</keyword>
<reference evidence="2" key="2">
    <citation type="submission" date="2023-01" db="EMBL/GenBank/DDBJ databases">
        <authorList>
            <person name="Sun Q."/>
            <person name="Evtushenko L."/>
        </authorList>
    </citation>
    <scope>NUCLEOTIDE SEQUENCE</scope>
    <source>
        <strain evidence="2">VKM B-1513</strain>
    </source>
</reference>
<feature type="transmembrane region" description="Helical" evidence="1">
    <location>
        <begin position="7"/>
        <end position="27"/>
    </location>
</feature>
<evidence type="ECO:0000313" key="3">
    <source>
        <dbReference type="Proteomes" id="UP001143486"/>
    </source>
</evidence>
<dbReference type="EMBL" id="BSFE01000013">
    <property type="protein sequence ID" value="GLK53701.1"/>
    <property type="molecule type" value="Genomic_DNA"/>
</dbReference>
<evidence type="ECO:0008006" key="4">
    <source>
        <dbReference type="Google" id="ProtNLM"/>
    </source>
</evidence>
<dbReference type="Pfam" id="PF09898">
    <property type="entry name" value="DUF2125"/>
    <property type="match status" value="1"/>
</dbReference>
<dbReference type="AlphaFoldDB" id="A0A9W6INU5"/>
<sequence length="336" mass="36248">MTMRTKLLWPIAAIIGLFVLYSAYWVVASGQIRKGVNEWIADKENAGYQIDHAGLHIGGYPYRFQIRLVEPHFRAPQSDGGWDARLQELSANAMPHDLSHWIVAFGGPLLLEDYASEGSMIEVTGSDARISLVYSVTGETERVGAEFRDLVVTTHAGSPPDIRSVDELLMSGAVDEEDGLRMRLAVSGVRAAPGVLEPDVERAFGDTARTARVDLEVTHWSALADGANAIAWRDAGGALQIADAELEWGPAHITGNGDFTIDSLARPDGRLSLRVTDPDTLADALVEAGIVPRENEQALRLAAMLAPRGPDGVALPFRIHDGGIYLGPVRLGAIDE</sequence>
<reference evidence="2" key="1">
    <citation type="journal article" date="2014" name="Int. J. Syst. Evol. Microbiol.">
        <title>Complete genome sequence of Corynebacterium casei LMG S-19264T (=DSM 44701T), isolated from a smear-ripened cheese.</title>
        <authorList>
            <consortium name="US DOE Joint Genome Institute (JGI-PGF)"/>
            <person name="Walter F."/>
            <person name="Albersmeier A."/>
            <person name="Kalinowski J."/>
            <person name="Ruckert C."/>
        </authorList>
    </citation>
    <scope>NUCLEOTIDE SEQUENCE</scope>
    <source>
        <strain evidence="2">VKM B-1513</strain>
    </source>
</reference>
<keyword evidence="3" id="KW-1185">Reference proteome</keyword>
<evidence type="ECO:0000313" key="2">
    <source>
        <dbReference type="EMBL" id="GLK53701.1"/>
    </source>
</evidence>
<keyword evidence="1" id="KW-0472">Membrane</keyword>
<keyword evidence="1" id="KW-1133">Transmembrane helix</keyword>